<gene>
    <name evidence="1" type="ORF">CVV64_01265</name>
</gene>
<organism evidence="1 2">
    <name type="scientific">Candidatus Wallbacteria bacterium HGW-Wallbacteria-1</name>
    <dbReference type="NCBI Taxonomy" id="2013854"/>
    <lineage>
        <taxon>Bacteria</taxon>
        <taxon>Candidatus Walliibacteriota</taxon>
    </lineage>
</organism>
<evidence type="ECO:0000313" key="1">
    <source>
        <dbReference type="EMBL" id="PKK92075.1"/>
    </source>
</evidence>
<accession>A0A2N1PUR5</accession>
<proteinExistence type="predicted"/>
<sequence>MYRTVFPMILIVMALCLGGCIGGGGQGAKILNTTPKQDFFRLKVDFDKPGVSTDTRELTKFLREFKKLFAKVDDPTIKNGVRRYLALVKNLQAEIDFVKERGKSFDHEKYYAPLKDAYRWCWHILKSDSMDLDTSYLMARTCLNMARFAQPDTLEPGEREELFSTALRHLARIEAVAPDFEASFRLGGNNIGLLEIAYLRVEVLISMDRVAQAWREIQTIYYQFSRINKDAEHVFWKGVVALKASRFDDAILTLAEFKTDDHMDYSRRNLALCMLEELYKLRESYTGESARDDIKILKDLRGGRKDAWSRGNFSIIDALFPPVKSEARTSLLKAMMDGMGERIVNGFSGLARDGELSVDGRVDSWFAFFDIKTDEAGGKGKVDFDFQKAFEELMTLEPDPFTLGRIFSMTQKLSGASTESEGEGDGDKAELNVFWYEVRRDRGVPKDILLEIYSPEPLADIVARPRGGGEGYRLQPQKDPFRLDIDCRALFSALPQGLNILDIYCRTKSGRIDVTPVILPK</sequence>
<reference evidence="1 2" key="1">
    <citation type="journal article" date="2017" name="ISME J.">
        <title>Potential for microbial H2 and metal transformations associated with novel bacteria and archaea in deep terrestrial subsurface sediments.</title>
        <authorList>
            <person name="Hernsdorf A.W."/>
            <person name="Amano Y."/>
            <person name="Miyakawa K."/>
            <person name="Ise K."/>
            <person name="Suzuki Y."/>
            <person name="Anantharaman K."/>
            <person name="Probst A."/>
            <person name="Burstein D."/>
            <person name="Thomas B.C."/>
            <person name="Banfield J.F."/>
        </authorList>
    </citation>
    <scope>NUCLEOTIDE SEQUENCE [LARGE SCALE GENOMIC DNA]</scope>
    <source>
        <strain evidence="1">HGW-Wallbacteria-1</strain>
    </source>
</reference>
<dbReference type="EMBL" id="PGXC01000001">
    <property type="protein sequence ID" value="PKK92075.1"/>
    <property type="molecule type" value="Genomic_DNA"/>
</dbReference>
<dbReference type="Proteomes" id="UP000233256">
    <property type="component" value="Unassembled WGS sequence"/>
</dbReference>
<evidence type="ECO:0000313" key="2">
    <source>
        <dbReference type="Proteomes" id="UP000233256"/>
    </source>
</evidence>
<dbReference type="AlphaFoldDB" id="A0A2N1PUR5"/>
<name>A0A2N1PUR5_9BACT</name>
<comment type="caution">
    <text evidence="1">The sequence shown here is derived from an EMBL/GenBank/DDBJ whole genome shotgun (WGS) entry which is preliminary data.</text>
</comment>
<protein>
    <submittedName>
        <fullName evidence="1">Uncharacterized protein</fullName>
    </submittedName>
</protein>